<evidence type="ECO:0000313" key="1">
    <source>
        <dbReference type="EMBL" id="KAI0040794.1"/>
    </source>
</evidence>
<dbReference type="Proteomes" id="UP000814033">
    <property type="component" value="Unassembled WGS sequence"/>
</dbReference>
<keyword evidence="2" id="KW-1185">Reference proteome</keyword>
<evidence type="ECO:0000313" key="2">
    <source>
        <dbReference type="Proteomes" id="UP000814033"/>
    </source>
</evidence>
<dbReference type="EMBL" id="MU276167">
    <property type="protein sequence ID" value="KAI0040794.1"/>
    <property type="molecule type" value="Genomic_DNA"/>
</dbReference>
<organism evidence="1 2">
    <name type="scientific">Auriscalpium vulgare</name>
    <dbReference type="NCBI Taxonomy" id="40419"/>
    <lineage>
        <taxon>Eukaryota</taxon>
        <taxon>Fungi</taxon>
        <taxon>Dikarya</taxon>
        <taxon>Basidiomycota</taxon>
        <taxon>Agaricomycotina</taxon>
        <taxon>Agaricomycetes</taxon>
        <taxon>Russulales</taxon>
        <taxon>Auriscalpiaceae</taxon>
        <taxon>Auriscalpium</taxon>
    </lineage>
</organism>
<comment type="caution">
    <text evidence="1">The sequence shown here is derived from an EMBL/GenBank/DDBJ whole genome shotgun (WGS) entry which is preliminary data.</text>
</comment>
<proteinExistence type="predicted"/>
<reference evidence="1" key="1">
    <citation type="submission" date="2021-02" db="EMBL/GenBank/DDBJ databases">
        <authorList>
            <consortium name="DOE Joint Genome Institute"/>
            <person name="Ahrendt S."/>
            <person name="Looney B.P."/>
            <person name="Miyauchi S."/>
            <person name="Morin E."/>
            <person name="Drula E."/>
            <person name="Courty P.E."/>
            <person name="Chicoki N."/>
            <person name="Fauchery L."/>
            <person name="Kohler A."/>
            <person name="Kuo A."/>
            <person name="Labutti K."/>
            <person name="Pangilinan J."/>
            <person name="Lipzen A."/>
            <person name="Riley R."/>
            <person name="Andreopoulos W."/>
            <person name="He G."/>
            <person name="Johnson J."/>
            <person name="Barry K.W."/>
            <person name="Grigoriev I.V."/>
            <person name="Nagy L."/>
            <person name="Hibbett D."/>
            <person name="Henrissat B."/>
            <person name="Matheny P.B."/>
            <person name="Labbe J."/>
            <person name="Martin F."/>
        </authorList>
    </citation>
    <scope>NUCLEOTIDE SEQUENCE</scope>
    <source>
        <strain evidence="1">FP105234-sp</strain>
    </source>
</reference>
<accession>A0ACB8R9E4</accession>
<gene>
    <name evidence="1" type="ORF">FA95DRAFT_1611522</name>
</gene>
<sequence>MPRAAKAKGPSSRAAQPQAKRFSRAAQPTEAKTSTRRTAQAKSMVAPEVEDGPCQDLVLAASEMTPDDEAPAKNSRKRKTMLPLKVVFAMAGKIPLRERVPGHPYWTYKMPYVSPDLLDYLLEHFACCNKPADDDAMRRHPYTKTHRRAVEEKAAQDKEAALVQAASGQTSVEDAAVKDRVGITKVLLSAVCPAIGTKGCDAKGGARVDSVKRHVKTCKGYKNNKCFGEWDGVLWYTVMTFGEIEDLLADPDTARRAARSAAIAKAAMDNIRAAAKGEFTDVGVPPAVLSACGTPALDDDDSTLYSESPSPLPTLSADSPSPVATPPSLPADTENFFFSSADNRAGSPAKHPVRAAPYNAPSVRLSALDAHEAAVCLHGEARERWVLEPAQQMAQSIMFTGRAPDFNPFDLPPSDFHPGNDLHGPFAPHFGEAMGAGMHFASEWEAMPQQFSLLAELHAPF</sequence>
<reference evidence="1" key="2">
    <citation type="journal article" date="2022" name="New Phytol.">
        <title>Evolutionary transition to the ectomycorrhizal habit in the genomes of a hyperdiverse lineage of mushroom-forming fungi.</title>
        <authorList>
            <person name="Looney B."/>
            <person name="Miyauchi S."/>
            <person name="Morin E."/>
            <person name="Drula E."/>
            <person name="Courty P.E."/>
            <person name="Kohler A."/>
            <person name="Kuo A."/>
            <person name="LaButti K."/>
            <person name="Pangilinan J."/>
            <person name="Lipzen A."/>
            <person name="Riley R."/>
            <person name="Andreopoulos W."/>
            <person name="He G."/>
            <person name="Johnson J."/>
            <person name="Nolan M."/>
            <person name="Tritt A."/>
            <person name="Barry K.W."/>
            <person name="Grigoriev I.V."/>
            <person name="Nagy L.G."/>
            <person name="Hibbett D."/>
            <person name="Henrissat B."/>
            <person name="Matheny P.B."/>
            <person name="Labbe J."/>
            <person name="Martin F.M."/>
        </authorList>
    </citation>
    <scope>NUCLEOTIDE SEQUENCE</scope>
    <source>
        <strain evidence="1">FP105234-sp</strain>
    </source>
</reference>
<name>A0ACB8R9E4_9AGAM</name>
<protein>
    <submittedName>
        <fullName evidence="1">Uncharacterized protein</fullName>
    </submittedName>
</protein>